<comment type="caution">
    <text evidence="2">The sequence shown here is derived from an EMBL/GenBank/DDBJ whole genome shotgun (WGS) entry which is preliminary data.</text>
</comment>
<accession>A0A916ZQZ3</accession>
<reference evidence="2 3" key="1">
    <citation type="journal article" date="2014" name="Int. J. Syst. Evol. Microbiol.">
        <title>Complete genome sequence of Corynebacterium casei LMG S-19264T (=DSM 44701T), isolated from a smear-ripened cheese.</title>
        <authorList>
            <consortium name="US DOE Joint Genome Institute (JGI-PGF)"/>
            <person name="Walter F."/>
            <person name="Albersmeier A."/>
            <person name="Kalinowski J."/>
            <person name="Ruckert C."/>
        </authorList>
    </citation>
    <scope>NUCLEOTIDE SEQUENCE [LARGE SCALE GENOMIC DNA]</scope>
    <source>
        <strain evidence="2 3">CGMCC 1.12925</strain>
    </source>
</reference>
<dbReference type="Proteomes" id="UP000599688">
    <property type="component" value="Unassembled WGS sequence"/>
</dbReference>
<keyword evidence="1" id="KW-0812">Transmembrane</keyword>
<feature type="transmembrane region" description="Helical" evidence="1">
    <location>
        <begin position="6"/>
        <end position="25"/>
    </location>
</feature>
<evidence type="ECO:0000313" key="3">
    <source>
        <dbReference type="Proteomes" id="UP000599688"/>
    </source>
</evidence>
<name>A0A916ZQZ3_9FLAO</name>
<protein>
    <submittedName>
        <fullName evidence="2">Cytochrome Cbb3 oxidase maturation protein CcoH</fullName>
    </submittedName>
</protein>
<keyword evidence="1" id="KW-0472">Membrane</keyword>
<dbReference type="EMBL" id="BMGL01000003">
    <property type="protein sequence ID" value="GGE07177.1"/>
    <property type="molecule type" value="Genomic_DNA"/>
</dbReference>
<organism evidence="2 3">
    <name type="scientific">Psychroflexus salis</name>
    <dbReference type="NCBI Taxonomy" id="1526574"/>
    <lineage>
        <taxon>Bacteria</taxon>
        <taxon>Pseudomonadati</taxon>
        <taxon>Bacteroidota</taxon>
        <taxon>Flavobacteriia</taxon>
        <taxon>Flavobacteriales</taxon>
        <taxon>Flavobacteriaceae</taxon>
        <taxon>Psychroflexus</taxon>
    </lineage>
</organism>
<gene>
    <name evidence="2" type="primary">ccoH</name>
    <name evidence="2" type="ORF">GCM10010831_05840</name>
</gene>
<dbReference type="RefSeq" id="WP_188405274.1">
    <property type="nucleotide sequence ID" value="NZ_BMGL01000003.1"/>
</dbReference>
<sequence>MKLNWGTSIVLAMCCFIGFIMFFVVQMLSSSNEQDLVTENYYHKELLVQDEIDKVNNSAHLIGDFKLEKTKDGLLIYFPSSIEADKVEGEVLMYRPSDKQKDFRFPIQLKNHQLLIPIQFLEQGRWNVMIDFKVDEQSFAYKKEMTW</sequence>
<keyword evidence="1" id="KW-1133">Transmembrane helix</keyword>
<evidence type="ECO:0000256" key="1">
    <source>
        <dbReference type="SAM" id="Phobius"/>
    </source>
</evidence>
<evidence type="ECO:0000313" key="2">
    <source>
        <dbReference type="EMBL" id="GGE07177.1"/>
    </source>
</evidence>
<dbReference type="Pfam" id="PF05751">
    <property type="entry name" value="FixH"/>
    <property type="match status" value="1"/>
</dbReference>
<dbReference type="InterPro" id="IPR008620">
    <property type="entry name" value="FixH"/>
</dbReference>
<proteinExistence type="predicted"/>
<dbReference type="AlphaFoldDB" id="A0A916ZQZ3"/>
<keyword evidence="3" id="KW-1185">Reference proteome</keyword>